<name>A0ABW2PSU1_9BACL</name>
<dbReference type="EMBL" id="JBHTCO010000002">
    <property type="protein sequence ID" value="MFC7391585.1"/>
    <property type="molecule type" value="Genomic_DNA"/>
</dbReference>
<protein>
    <submittedName>
        <fullName evidence="1">Uncharacterized protein</fullName>
    </submittedName>
</protein>
<accession>A0ABW2PSU1</accession>
<dbReference type="RefSeq" id="WP_380962752.1">
    <property type="nucleotide sequence ID" value="NZ_JBHTCO010000002.1"/>
</dbReference>
<sequence length="172" mass="20078">MSKLKIKLQNGNRKVELEMEDHSDDMQSRIFFECLNFINSNQETAVKEENEYGLEDIKNGYQALKSEKIGLHHPISEFFPYTGVKIRNNEARYQLFYICDGDGCGHRGKHFIRSGTIYVNCHECSHRMRVRHADYRGLPHQDEYGNYFIAGAFERSPEHDNHKENTDKTGTT</sequence>
<organism evidence="1 2">
    <name type="scientific">Scopulibacillus cellulosilyticus</name>
    <dbReference type="NCBI Taxonomy" id="2665665"/>
    <lineage>
        <taxon>Bacteria</taxon>
        <taxon>Bacillati</taxon>
        <taxon>Bacillota</taxon>
        <taxon>Bacilli</taxon>
        <taxon>Bacillales</taxon>
        <taxon>Sporolactobacillaceae</taxon>
        <taxon>Scopulibacillus</taxon>
    </lineage>
</organism>
<comment type="caution">
    <text evidence="1">The sequence shown here is derived from an EMBL/GenBank/DDBJ whole genome shotgun (WGS) entry which is preliminary data.</text>
</comment>
<dbReference type="Proteomes" id="UP001596505">
    <property type="component" value="Unassembled WGS sequence"/>
</dbReference>
<keyword evidence="2" id="KW-1185">Reference proteome</keyword>
<proteinExistence type="predicted"/>
<gene>
    <name evidence="1" type="ORF">ACFQRG_01065</name>
</gene>
<reference evidence="2" key="1">
    <citation type="journal article" date="2019" name="Int. J. Syst. Evol. Microbiol.">
        <title>The Global Catalogue of Microorganisms (GCM) 10K type strain sequencing project: providing services to taxonomists for standard genome sequencing and annotation.</title>
        <authorList>
            <consortium name="The Broad Institute Genomics Platform"/>
            <consortium name="The Broad Institute Genome Sequencing Center for Infectious Disease"/>
            <person name="Wu L."/>
            <person name="Ma J."/>
        </authorList>
    </citation>
    <scope>NUCLEOTIDE SEQUENCE [LARGE SCALE GENOMIC DNA]</scope>
    <source>
        <strain evidence="2">CGMCC 1.16305</strain>
    </source>
</reference>
<evidence type="ECO:0000313" key="2">
    <source>
        <dbReference type="Proteomes" id="UP001596505"/>
    </source>
</evidence>
<evidence type="ECO:0000313" key="1">
    <source>
        <dbReference type="EMBL" id="MFC7391585.1"/>
    </source>
</evidence>